<dbReference type="SUPFAM" id="SSF103473">
    <property type="entry name" value="MFS general substrate transporter"/>
    <property type="match status" value="1"/>
</dbReference>
<dbReference type="PANTHER" id="PTHR42718">
    <property type="entry name" value="MAJOR FACILITATOR SUPERFAMILY MULTIDRUG TRANSPORTER MFSC"/>
    <property type="match status" value="1"/>
</dbReference>
<evidence type="ECO:0000259" key="6">
    <source>
        <dbReference type="PROSITE" id="PS50850"/>
    </source>
</evidence>
<dbReference type="EMBL" id="QZEZ01000003">
    <property type="protein sequence ID" value="RJK96552.1"/>
    <property type="molecule type" value="Genomic_DNA"/>
</dbReference>
<evidence type="ECO:0000256" key="3">
    <source>
        <dbReference type="ARBA" id="ARBA00022989"/>
    </source>
</evidence>
<feature type="transmembrane region" description="Helical" evidence="5">
    <location>
        <begin position="213"/>
        <end position="229"/>
    </location>
</feature>
<sequence>MTLLDVSIVNVALPSIEGSLGATQSDLQWILSGYALTFALALVPAGRVGDARGRRTVYLVGLAGFVLASAACGAAQTSWQLTAARLVQGAAAGAVIPQVSGFIQQLFQGADRGRAFGVLGATIGLSTAVGPVLGGVILAVAGEDQGWRWIFLVNVPLGAVALVLARRYLPAPRPHRGPRESLDPVGVALLGTALVLLLLPLLEQREWEGAAKWLLLPAAAVVLAGFVLWERHHARRSQPLVDLRLFRSASYAFGTGLALAYFSGFTAIFFVLALYFQSGEGYSPLLSGLAITPFAVGSAFASAAGGRLVGRYGRALVVVGLATVAVGLAAADLVIAGDPERVGLLTALPLLVAGLGSGLVITPNQTLTLATVPVEQGGAAGGVLNTFQRIGAAIGIALVGGVVFNRLESSGGDWSEAVATGLRWSIALFAVALALGVAELVRDRRRPAPARP</sequence>
<evidence type="ECO:0000256" key="2">
    <source>
        <dbReference type="ARBA" id="ARBA00022692"/>
    </source>
</evidence>
<comment type="subcellular location">
    <subcellularLocation>
        <location evidence="1">Cell membrane</location>
        <topology evidence="1">Multi-pass membrane protein</topology>
    </subcellularLocation>
</comment>
<dbReference type="GO" id="GO:0005886">
    <property type="term" value="C:plasma membrane"/>
    <property type="evidence" value="ECO:0007669"/>
    <property type="project" value="UniProtKB-SubCell"/>
</dbReference>
<dbReference type="AlphaFoldDB" id="A0A3A3Z1R9"/>
<feature type="transmembrane region" description="Helical" evidence="5">
    <location>
        <begin position="315"/>
        <end position="336"/>
    </location>
</feature>
<feature type="transmembrane region" description="Helical" evidence="5">
    <location>
        <begin position="250"/>
        <end position="276"/>
    </location>
</feature>
<comment type="caution">
    <text evidence="7">The sequence shown here is derived from an EMBL/GenBank/DDBJ whole genome shotgun (WGS) entry which is preliminary data.</text>
</comment>
<evidence type="ECO:0000313" key="7">
    <source>
        <dbReference type="EMBL" id="RJK96552.1"/>
    </source>
</evidence>
<feature type="transmembrane region" description="Helical" evidence="5">
    <location>
        <begin position="147"/>
        <end position="169"/>
    </location>
</feature>
<keyword evidence="4 5" id="KW-0472">Membrane</keyword>
<keyword evidence="8" id="KW-1185">Reference proteome</keyword>
<dbReference type="InterPro" id="IPR020846">
    <property type="entry name" value="MFS_dom"/>
</dbReference>
<protein>
    <submittedName>
        <fullName evidence="7">MFS transporter</fullName>
    </submittedName>
</protein>
<dbReference type="InterPro" id="IPR036259">
    <property type="entry name" value="MFS_trans_sf"/>
</dbReference>
<feature type="transmembrane region" description="Helical" evidence="5">
    <location>
        <begin position="27"/>
        <end position="45"/>
    </location>
</feature>
<reference evidence="7 8" key="1">
    <citation type="submission" date="2018-09" db="EMBL/GenBank/DDBJ databases">
        <title>YIM 75000 draft genome.</title>
        <authorList>
            <person name="Tang S."/>
            <person name="Feng Y."/>
        </authorList>
    </citation>
    <scope>NUCLEOTIDE SEQUENCE [LARGE SCALE GENOMIC DNA]</scope>
    <source>
        <strain evidence="7 8">YIM 75000</strain>
    </source>
</reference>
<feature type="transmembrane region" description="Helical" evidence="5">
    <location>
        <begin position="282"/>
        <end position="303"/>
    </location>
</feature>
<dbReference type="Gene3D" id="1.20.1720.10">
    <property type="entry name" value="Multidrug resistance protein D"/>
    <property type="match status" value="1"/>
</dbReference>
<dbReference type="Pfam" id="PF07690">
    <property type="entry name" value="MFS_1"/>
    <property type="match status" value="1"/>
</dbReference>
<keyword evidence="2 5" id="KW-0812">Transmembrane</keyword>
<feature type="domain" description="Major facilitator superfamily (MFS) profile" evidence="6">
    <location>
        <begin position="1"/>
        <end position="445"/>
    </location>
</feature>
<dbReference type="OrthoDB" id="783189at2"/>
<gene>
    <name evidence="7" type="ORF">D5H78_09390</name>
</gene>
<dbReference type="GO" id="GO:0022857">
    <property type="term" value="F:transmembrane transporter activity"/>
    <property type="evidence" value="ECO:0007669"/>
    <property type="project" value="InterPro"/>
</dbReference>
<feature type="transmembrane region" description="Helical" evidence="5">
    <location>
        <begin position="115"/>
        <end position="141"/>
    </location>
</feature>
<feature type="transmembrane region" description="Helical" evidence="5">
    <location>
        <begin position="342"/>
        <end position="361"/>
    </location>
</feature>
<dbReference type="InterPro" id="IPR011701">
    <property type="entry name" value="MFS"/>
</dbReference>
<keyword evidence="3 5" id="KW-1133">Transmembrane helix</keyword>
<proteinExistence type="predicted"/>
<dbReference type="Proteomes" id="UP000265614">
    <property type="component" value="Unassembled WGS sequence"/>
</dbReference>
<dbReference type="PROSITE" id="PS50850">
    <property type="entry name" value="MFS"/>
    <property type="match status" value="1"/>
</dbReference>
<evidence type="ECO:0000256" key="1">
    <source>
        <dbReference type="ARBA" id="ARBA00004651"/>
    </source>
</evidence>
<evidence type="ECO:0000256" key="5">
    <source>
        <dbReference type="SAM" id="Phobius"/>
    </source>
</evidence>
<evidence type="ECO:0000256" key="4">
    <source>
        <dbReference type="ARBA" id="ARBA00023136"/>
    </source>
</evidence>
<accession>A0A3A3Z1R9</accession>
<dbReference type="PRINTS" id="PR01036">
    <property type="entry name" value="TCRTETB"/>
</dbReference>
<dbReference type="PROSITE" id="PS00217">
    <property type="entry name" value="SUGAR_TRANSPORT_2"/>
    <property type="match status" value="1"/>
</dbReference>
<dbReference type="Gene3D" id="1.20.1250.20">
    <property type="entry name" value="MFS general substrate transporter like domains"/>
    <property type="match status" value="1"/>
</dbReference>
<evidence type="ECO:0000313" key="8">
    <source>
        <dbReference type="Proteomes" id="UP000265614"/>
    </source>
</evidence>
<feature type="transmembrane region" description="Helical" evidence="5">
    <location>
        <begin position="181"/>
        <end position="201"/>
    </location>
</feature>
<organism evidence="7 8">
    <name type="scientific">Vallicoccus soli</name>
    <dbReference type="NCBI Taxonomy" id="2339232"/>
    <lineage>
        <taxon>Bacteria</taxon>
        <taxon>Bacillati</taxon>
        <taxon>Actinomycetota</taxon>
        <taxon>Actinomycetes</taxon>
        <taxon>Motilibacterales</taxon>
        <taxon>Vallicoccaceae</taxon>
        <taxon>Vallicoccus</taxon>
    </lineage>
</organism>
<feature type="transmembrane region" description="Helical" evidence="5">
    <location>
        <begin position="424"/>
        <end position="441"/>
    </location>
</feature>
<feature type="transmembrane region" description="Helical" evidence="5">
    <location>
        <begin position="57"/>
        <end position="77"/>
    </location>
</feature>
<dbReference type="CDD" id="cd17321">
    <property type="entry name" value="MFS_MMR_MDR_like"/>
    <property type="match status" value="1"/>
</dbReference>
<name>A0A3A3Z1R9_9ACTN</name>
<dbReference type="InterPro" id="IPR005829">
    <property type="entry name" value="Sugar_transporter_CS"/>
</dbReference>
<feature type="transmembrane region" description="Helical" evidence="5">
    <location>
        <begin position="83"/>
        <end position="103"/>
    </location>
</feature>
<dbReference type="PANTHER" id="PTHR42718:SF39">
    <property type="entry name" value="ACTINORHODIN TRANSPORTER-RELATED"/>
    <property type="match status" value="1"/>
</dbReference>
<feature type="transmembrane region" description="Helical" evidence="5">
    <location>
        <begin position="382"/>
        <end position="404"/>
    </location>
</feature>